<keyword evidence="4" id="KW-1185">Reference proteome</keyword>
<evidence type="ECO:0000313" key="4">
    <source>
        <dbReference type="Proteomes" id="UP000678228"/>
    </source>
</evidence>
<dbReference type="InterPro" id="IPR014963">
    <property type="entry name" value="UPF0302_N"/>
</dbReference>
<organism evidence="3 4">
    <name type="scientific">Halalkalibacter suaedae</name>
    <dbReference type="NCBI Taxonomy" id="2822140"/>
    <lineage>
        <taxon>Bacteria</taxon>
        <taxon>Bacillati</taxon>
        <taxon>Bacillota</taxon>
        <taxon>Bacilli</taxon>
        <taxon>Bacillales</taxon>
        <taxon>Bacillaceae</taxon>
        <taxon>Halalkalibacter</taxon>
    </lineage>
</organism>
<evidence type="ECO:0000313" key="3">
    <source>
        <dbReference type="EMBL" id="MBP3952704.1"/>
    </source>
</evidence>
<dbReference type="PIRSF" id="PIRSF007165">
    <property type="entry name" value="UCP007165"/>
    <property type="match status" value="1"/>
</dbReference>
<feature type="domain" description="IDEAL" evidence="1">
    <location>
        <begin position="143"/>
        <end position="168"/>
    </location>
</feature>
<name>A0A940X148_9BACI</name>
<comment type="caution">
    <text evidence="3">The sequence shown here is derived from an EMBL/GenBank/DDBJ whole genome shotgun (WGS) entry which is preliminary data.</text>
</comment>
<dbReference type="Proteomes" id="UP000678228">
    <property type="component" value="Unassembled WGS sequence"/>
</dbReference>
<dbReference type="InterPro" id="IPR014957">
    <property type="entry name" value="IDEAL_dom"/>
</dbReference>
<dbReference type="EMBL" id="JAGKSQ010000007">
    <property type="protein sequence ID" value="MBP3952704.1"/>
    <property type="molecule type" value="Genomic_DNA"/>
</dbReference>
<dbReference type="Pfam" id="PF08864">
    <property type="entry name" value="UPF0302"/>
    <property type="match status" value="1"/>
</dbReference>
<protein>
    <submittedName>
        <fullName evidence="3">YpiB family protein</fullName>
    </submittedName>
</protein>
<proteinExistence type="predicted"/>
<accession>A0A940X148</accession>
<dbReference type="Gene3D" id="3.40.1530.30">
    <property type="entry name" value="Uncharacterised family UPF0302, N-terminal domain"/>
    <property type="match status" value="1"/>
</dbReference>
<reference evidence="3" key="1">
    <citation type="submission" date="2021-03" db="EMBL/GenBank/DDBJ databases">
        <title>Bacillus suaedae sp. nov., isolated from Suaeda aralocaspica.</title>
        <authorList>
            <person name="Lei R.F.R."/>
        </authorList>
    </citation>
    <scope>NUCLEOTIDE SEQUENCE</scope>
    <source>
        <strain evidence="3">YZJH907-2</strain>
    </source>
</reference>
<dbReference type="Gene3D" id="4.10.810.10">
    <property type="entry name" value="Virus Scaffolding Protein, Chain A"/>
    <property type="match status" value="1"/>
</dbReference>
<dbReference type="InterPro" id="IPR011188">
    <property type="entry name" value="UPF0302"/>
</dbReference>
<evidence type="ECO:0000259" key="1">
    <source>
        <dbReference type="Pfam" id="PF08858"/>
    </source>
</evidence>
<feature type="domain" description="UPF0302" evidence="2">
    <location>
        <begin position="8"/>
        <end position="111"/>
    </location>
</feature>
<dbReference type="AlphaFoldDB" id="A0A940X148"/>
<gene>
    <name evidence="3" type="ORF">J7W16_16405</name>
</gene>
<dbReference type="InterPro" id="IPR038091">
    <property type="entry name" value="UPF0302_N_sf"/>
</dbReference>
<dbReference type="Pfam" id="PF08858">
    <property type="entry name" value="IDEAL"/>
    <property type="match status" value="1"/>
</dbReference>
<dbReference type="RefSeq" id="WP_210598557.1">
    <property type="nucleotide sequence ID" value="NZ_JAGKSQ010000007.1"/>
</dbReference>
<sequence length="174" mass="20854">MNWVSNVEKGQFLRWFLDQHQLKHKDARMLLEHILKKHHILENLSLTETIQVKERTIVISSVNSDEVGFVYYYHNQKTEDISKAMGDLMANPADKVYLILHFYGKQLNHRYQQLVETPRRDSFKRYKQFKRDSEDADTIIDIALLKERINEALDQRDEHLFKSLVSQLQQLEKR</sequence>
<dbReference type="InterPro" id="IPR027393">
    <property type="entry name" value="Virus_scaffolding_prot_C"/>
</dbReference>
<evidence type="ECO:0000259" key="2">
    <source>
        <dbReference type="Pfam" id="PF08864"/>
    </source>
</evidence>